<protein>
    <submittedName>
        <fullName evidence="2">Uncharacterized protein</fullName>
    </submittedName>
</protein>
<proteinExistence type="predicted"/>
<reference evidence="2 3" key="1">
    <citation type="submission" date="2023-11" db="EMBL/GenBank/DDBJ databases">
        <title>Halocaridina rubra genome assembly.</title>
        <authorList>
            <person name="Smith C."/>
        </authorList>
    </citation>
    <scope>NUCLEOTIDE SEQUENCE [LARGE SCALE GENOMIC DNA]</scope>
    <source>
        <strain evidence="2">EP-1</strain>
        <tissue evidence="2">Whole</tissue>
    </source>
</reference>
<comment type="caution">
    <text evidence="2">The sequence shown here is derived from an EMBL/GenBank/DDBJ whole genome shotgun (WGS) entry which is preliminary data.</text>
</comment>
<accession>A0AAN8XSN2</accession>
<evidence type="ECO:0000313" key="3">
    <source>
        <dbReference type="Proteomes" id="UP001381693"/>
    </source>
</evidence>
<dbReference type="EMBL" id="JAXCGZ010001928">
    <property type="protein sequence ID" value="KAK7084988.1"/>
    <property type="molecule type" value="Genomic_DNA"/>
</dbReference>
<feature type="region of interest" description="Disordered" evidence="1">
    <location>
        <begin position="1"/>
        <end position="82"/>
    </location>
</feature>
<dbReference type="AlphaFoldDB" id="A0AAN8XSN2"/>
<evidence type="ECO:0000313" key="2">
    <source>
        <dbReference type="EMBL" id="KAK7084988.1"/>
    </source>
</evidence>
<keyword evidence="3" id="KW-1185">Reference proteome</keyword>
<sequence length="352" mass="40013">MVKEERKQSPRAIHTMSPSSDSEGDDSDSSTTKSSDSDSDNNSSSSSSKSSKQSETAVIVPKVEVPSEVRTPKKEPQRIQQSVTSYPILQDFVKNPEEYNQIKSSGPLSINDIDSGCEYYIFRFPVGMLNPAHLAETELSLSSKTSAISVNNRPFEVTPYKHLPNTEAPSIFLPDHRGRLRQADIKISSQVVMKQLPPEVILSKMTYFDINDLRSTIHQPPEIKARNFFSRNDTHIHVAKTGKLVKEKKDTKILKKMAIKDKRNLEECVLIKEEGVKSEKYKIVKKEKNKLKEETKVIEEENVAAGRGDENCKKTKHKKEKKKRKLDQEDYSPMSSPKKKIKKEKHNWSPAM</sequence>
<feature type="compositionally biased region" description="Basic and acidic residues" evidence="1">
    <location>
        <begin position="65"/>
        <end position="77"/>
    </location>
</feature>
<gene>
    <name evidence="2" type="ORF">SK128_001576</name>
</gene>
<organism evidence="2 3">
    <name type="scientific">Halocaridina rubra</name>
    <name type="common">Hawaiian red shrimp</name>
    <dbReference type="NCBI Taxonomy" id="373956"/>
    <lineage>
        <taxon>Eukaryota</taxon>
        <taxon>Metazoa</taxon>
        <taxon>Ecdysozoa</taxon>
        <taxon>Arthropoda</taxon>
        <taxon>Crustacea</taxon>
        <taxon>Multicrustacea</taxon>
        <taxon>Malacostraca</taxon>
        <taxon>Eumalacostraca</taxon>
        <taxon>Eucarida</taxon>
        <taxon>Decapoda</taxon>
        <taxon>Pleocyemata</taxon>
        <taxon>Caridea</taxon>
        <taxon>Atyoidea</taxon>
        <taxon>Atyidae</taxon>
        <taxon>Halocaridina</taxon>
    </lineage>
</organism>
<feature type="region of interest" description="Disordered" evidence="1">
    <location>
        <begin position="304"/>
        <end position="352"/>
    </location>
</feature>
<evidence type="ECO:0000256" key="1">
    <source>
        <dbReference type="SAM" id="MobiDB-lite"/>
    </source>
</evidence>
<dbReference type="Proteomes" id="UP001381693">
    <property type="component" value="Unassembled WGS sequence"/>
</dbReference>
<feature type="compositionally biased region" description="Basic residues" evidence="1">
    <location>
        <begin position="314"/>
        <end position="325"/>
    </location>
</feature>
<name>A0AAN8XSN2_HALRR</name>
<feature type="compositionally biased region" description="Low complexity" evidence="1">
    <location>
        <begin position="29"/>
        <end position="54"/>
    </location>
</feature>